<dbReference type="InterPro" id="IPR025335">
    <property type="entry name" value="DUF4241"/>
</dbReference>
<keyword evidence="2" id="KW-1185">Reference proteome</keyword>
<reference evidence="1" key="2">
    <citation type="submission" date="2020-09" db="EMBL/GenBank/DDBJ databases">
        <authorList>
            <person name="Sun Q."/>
            <person name="Ohkuma M."/>
        </authorList>
    </citation>
    <scope>NUCLEOTIDE SEQUENCE</scope>
    <source>
        <strain evidence="1">JCM 4714</strain>
    </source>
</reference>
<dbReference type="Proteomes" id="UP000655443">
    <property type="component" value="Unassembled WGS sequence"/>
</dbReference>
<protein>
    <recommendedName>
        <fullName evidence="3">DUF4241 domain-containing protein</fullName>
    </recommendedName>
</protein>
<evidence type="ECO:0000313" key="1">
    <source>
        <dbReference type="EMBL" id="GHE08382.1"/>
    </source>
</evidence>
<proteinExistence type="predicted"/>
<gene>
    <name evidence="1" type="ORF">GCM10010339_56560</name>
</gene>
<reference evidence="1" key="1">
    <citation type="journal article" date="2014" name="Int. J. Syst. Evol. Microbiol.">
        <title>Complete genome sequence of Corynebacterium casei LMG S-19264T (=DSM 44701T), isolated from a smear-ripened cheese.</title>
        <authorList>
            <consortium name="US DOE Joint Genome Institute (JGI-PGF)"/>
            <person name="Walter F."/>
            <person name="Albersmeier A."/>
            <person name="Kalinowski J."/>
            <person name="Ruckert C."/>
        </authorList>
    </citation>
    <scope>NUCLEOTIDE SEQUENCE</scope>
    <source>
        <strain evidence="1">JCM 4714</strain>
    </source>
</reference>
<name>A0A918YMN8_9ACTN</name>
<dbReference type="EMBL" id="BMVG01000016">
    <property type="protein sequence ID" value="GHE08382.1"/>
    <property type="molecule type" value="Genomic_DNA"/>
</dbReference>
<evidence type="ECO:0000313" key="2">
    <source>
        <dbReference type="Proteomes" id="UP000655443"/>
    </source>
</evidence>
<dbReference type="AlphaFoldDB" id="A0A918YMN8"/>
<sequence>MSVGLYSLRGMGYAADERTVATPEESWFLDTVFTPGTRLGAHTHEPATVVRVVEVREVTTVRVPSGRLIVDSPWPDDDDPELSLRAGRELKERLPSGAFPAEAAWTEAPYEYGGEQFDGREVAAIRLRIRDAPVTCWEMALGVGEDIERISPGERIQFYSEQNMGCFADATAWAPLTQPFRAFWQDAEAGRQNGRDTEDLFDGDFERVGDDVLEADLVTFIAEGNAVVWLGRTETGSVASVVVANGYRPYLMTWSRGSSAPST</sequence>
<dbReference type="Pfam" id="PF14025">
    <property type="entry name" value="DUF4241"/>
    <property type="match status" value="1"/>
</dbReference>
<accession>A0A918YMN8</accession>
<comment type="caution">
    <text evidence="1">The sequence shown here is derived from an EMBL/GenBank/DDBJ whole genome shotgun (WGS) entry which is preliminary data.</text>
</comment>
<evidence type="ECO:0008006" key="3">
    <source>
        <dbReference type="Google" id="ProtNLM"/>
    </source>
</evidence>
<organism evidence="1 2">
    <name type="scientific">Streptomyces alanosinicus</name>
    <dbReference type="NCBI Taxonomy" id="68171"/>
    <lineage>
        <taxon>Bacteria</taxon>
        <taxon>Bacillati</taxon>
        <taxon>Actinomycetota</taxon>
        <taxon>Actinomycetes</taxon>
        <taxon>Kitasatosporales</taxon>
        <taxon>Streptomycetaceae</taxon>
        <taxon>Streptomyces</taxon>
    </lineage>
</organism>